<reference evidence="3" key="1">
    <citation type="submission" date="2017-05" db="EMBL/GenBank/DDBJ databases">
        <title>Physiological properties and genetic analysis related to exopolysaccharide production of fresh-water unicellular cyanobacterium Aphanothece sacrum, Suizenji Nori, that has been cultured as a food source in Japan.</title>
        <authorList>
            <person name="Kanesaki Y."/>
            <person name="Yoshikawa S."/>
            <person name="Ohki K."/>
        </authorList>
    </citation>
    <scope>NUCLEOTIDE SEQUENCE [LARGE SCALE GENOMIC DNA]</scope>
    <source>
        <strain evidence="3">FPU1</strain>
    </source>
</reference>
<comment type="caution">
    <text evidence="2">The sequence shown here is derived from an EMBL/GenBank/DDBJ whole genome shotgun (WGS) entry which is preliminary data.</text>
</comment>
<keyword evidence="2" id="KW-0489">Methyltransferase</keyword>
<dbReference type="EMBL" id="BDQK01000009">
    <property type="protein sequence ID" value="GBF80588.1"/>
    <property type="molecule type" value="Genomic_DNA"/>
</dbReference>
<dbReference type="InterPro" id="IPR029063">
    <property type="entry name" value="SAM-dependent_MTases_sf"/>
</dbReference>
<name>A0A401IH44_APHSA</name>
<dbReference type="GO" id="GO:0032259">
    <property type="term" value="P:methylation"/>
    <property type="evidence" value="ECO:0007669"/>
    <property type="project" value="UniProtKB-KW"/>
</dbReference>
<dbReference type="AlphaFoldDB" id="A0A401IH44"/>
<dbReference type="PANTHER" id="PTHR42912">
    <property type="entry name" value="METHYLTRANSFERASE"/>
    <property type="match status" value="1"/>
</dbReference>
<accession>A0A401IH44</accession>
<organism evidence="2 3">
    <name type="scientific">Aphanothece sacrum FPU1</name>
    <dbReference type="NCBI Taxonomy" id="1920663"/>
    <lineage>
        <taxon>Bacteria</taxon>
        <taxon>Bacillati</taxon>
        <taxon>Cyanobacteriota</taxon>
        <taxon>Cyanophyceae</taxon>
        <taxon>Oscillatoriophycideae</taxon>
        <taxon>Chroococcales</taxon>
        <taxon>Aphanothecaceae</taxon>
        <taxon>Aphanothece</taxon>
    </lineage>
</organism>
<dbReference type="SUPFAM" id="SSF53335">
    <property type="entry name" value="S-adenosyl-L-methionine-dependent methyltransferases"/>
    <property type="match status" value="1"/>
</dbReference>
<dbReference type="Proteomes" id="UP000287247">
    <property type="component" value="Unassembled WGS sequence"/>
</dbReference>
<feature type="domain" description="Methyltransferase" evidence="1">
    <location>
        <begin position="55"/>
        <end position="148"/>
    </location>
</feature>
<proteinExistence type="predicted"/>
<gene>
    <name evidence="2" type="ORF">AsFPU1_1992</name>
</gene>
<dbReference type="CDD" id="cd02440">
    <property type="entry name" value="AdoMet_MTases"/>
    <property type="match status" value="1"/>
</dbReference>
<dbReference type="Gene3D" id="3.40.50.150">
    <property type="entry name" value="Vaccinia Virus protein VP39"/>
    <property type="match status" value="1"/>
</dbReference>
<keyword evidence="2" id="KW-0808">Transferase</keyword>
<dbReference type="InterPro" id="IPR050508">
    <property type="entry name" value="Methyltransf_Superfamily"/>
</dbReference>
<dbReference type="GO" id="GO:0008168">
    <property type="term" value="F:methyltransferase activity"/>
    <property type="evidence" value="ECO:0007669"/>
    <property type="project" value="UniProtKB-KW"/>
</dbReference>
<dbReference type="Pfam" id="PF13649">
    <property type="entry name" value="Methyltransf_25"/>
    <property type="match status" value="1"/>
</dbReference>
<protein>
    <submittedName>
        <fullName evidence="2">Methyltransferase</fullName>
    </submittedName>
</protein>
<keyword evidence="3" id="KW-1185">Reference proteome</keyword>
<evidence type="ECO:0000313" key="3">
    <source>
        <dbReference type="Proteomes" id="UP000287247"/>
    </source>
</evidence>
<dbReference type="InterPro" id="IPR041698">
    <property type="entry name" value="Methyltransf_25"/>
</dbReference>
<sequence length="210" mass="24199">MTFNNQMDNQDLFSQKANFFDRWAPNYDWLLTTIFYQAIHQRLLSYVTLPHPSQVLDLGCGTGRLLHRLANKFPDLQGTGVDLSPQMLKEARQNNQHHPRLIYTKGNAESLPFVHNQFDAVFNTISFLHYPHPQIVFSEVSRILRPQGQFFLADFTMGTMKSTRFSPGGINFYNTQQREKFAETVGLNCMGHYHLLPRVILSIFSPTSST</sequence>
<evidence type="ECO:0000313" key="2">
    <source>
        <dbReference type="EMBL" id="GBF80588.1"/>
    </source>
</evidence>
<evidence type="ECO:0000259" key="1">
    <source>
        <dbReference type="Pfam" id="PF13649"/>
    </source>
</evidence>